<dbReference type="HOGENOM" id="CLU_012201_3_2_1"/>
<dbReference type="Gene3D" id="3.40.1790.10">
    <property type="entry name" value="Indigoidine synthase domain"/>
    <property type="match status" value="1"/>
</dbReference>
<keyword evidence="2" id="KW-0479">Metal-binding</keyword>
<evidence type="ECO:0000256" key="6">
    <source>
        <dbReference type="ARBA" id="ARBA00023239"/>
    </source>
</evidence>
<dbReference type="InterPro" id="IPR011611">
    <property type="entry name" value="PfkB_dom"/>
</dbReference>
<dbReference type="Pfam" id="PF00294">
    <property type="entry name" value="PfkB"/>
    <property type="match status" value="2"/>
</dbReference>
<evidence type="ECO:0000313" key="10">
    <source>
        <dbReference type="Proteomes" id="UP000054018"/>
    </source>
</evidence>
<reference evidence="9 10" key="1">
    <citation type="submission" date="2014-04" db="EMBL/GenBank/DDBJ databases">
        <authorList>
            <consortium name="DOE Joint Genome Institute"/>
            <person name="Kuo A."/>
            <person name="Kohler A."/>
            <person name="Costa M.D."/>
            <person name="Nagy L.G."/>
            <person name="Floudas D."/>
            <person name="Copeland A."/>
            <person name="Barry K.W."/>
            <person name="Cichocki N."/>
            <person name="Veneault-Fourrey C."/>
            <person name="LaButti K."/>
            <person name="Lindquist E.A."/>
            <person name="Lipzen A."/>
            <person name="Lundell T."/>
            <person name="Morin E."/>
            <person name="Murat C."/>
            <person name="Sun H."/>
            <person name="Tunlid A."/>
            <person name="Henrissat B."/>
            <person name="Grigoriev I.V."/>
            <person name="Hibbett D.S."/>
            <person name="Martin F."/>
            <person name="Nordberg H.P."/>
            <person name="Cantor M.N."/>
            <person name="Hua S.X."/>
        </authorList>
    </citation>
    <scope>NUCLEOTIDE SEQUENCE [LARGE SCALE GENOMIC DNA]</scope>
    <source>
        <strain evidence="9 10">441</strain>
    </source>
</reference>
<dbReference type="GO" id="GO:0005737">
    <property type="term" value="C:cytoplasm"/>
    <property type="evidence" value="ECO:0007669"/>
    <property type="project" value="TreeGrafter"/>
</dbReference>
<dbReference type="OrthoDB" id="198885at2759"/>
<evidence type="ECO:0000256" key="3">
    <source>
        <dbReference type="ARBA" id="ARBA00022777"/>
    </source>
</evidence>
<evidence type="ECO:0000313" key="9">
    <source>
        <dbReference type="EMBL" id="KIK28419.1"/>
    </source>
</evidence>
<dbReference type="SUPFAM" id="SSF110581">
    <property type="entry name" value="Indigoidine synthase A-like"/>
    <property type="match status" value="1"/>
</dbReference>
<evidence type="ECO:0000259" key="8">
    <source>
        <dbReference type="Pfam" id="PF00294"/>
    </source>
</evidence>
<organism evidence="9 10">
    <name type="scientific">Pisolithus microcarpus 441</name>
    <dbReference type="NCBI Taxonomy" id="765257"/>
    <lineage>
        <taxon>Eukaryota</taxon>
        <taxon>Fungi</taxon>
        <taxon>Dikarya</taxon>
        <taxon>Basidiomycota</taxon>
        <taxon>Agaricomycotina</taxon>
        <taxon>Agaricomycetes</taxon>
        <taxon>Agaricomycetidae</taxon>
        <taxon>Boletales</taxon>
        <taxon>Sclerodermatineae</taxon>
        <taxon>Pisolithaceae</taxon>
        <taxon>Pisolithus</taxon>
    </lineage>
</organism>
<keyword evidence="4" id="KW-0378">Hydrolase</keyword>
<evidence type="ECO:0000256" key="4">
    <source>
        <dbReference type="ARBA" id="ARBA00022801"/>
    </source>
</evidence>
<proteinExistence type="inferred from homology"/>
<dbReference type="Proteomes" id="UP000054018">
    <property type="component" value="Unassembled WGS sequence"/>
</dbReference>
<dbReference type="Gene3D" id="3.40.1190.20">
    <property type="match status" value="1"/>
</dbReference>
<evidence type="ECO:0000256" key="5">
    <source>
        <dbReference type="ARBA" id="ARBA00023211"/>
    </source>
</evidence>
<evidence type="ECO:0000256" key="1">
    <source>
        <dbReference type="ARBA" id="ARBA00022679"/>
    </source>
</evidence>
<protein>
    <recommendedName>
        <fullName evidence="8">Carbohydrate kinase PfkB domain-containing protein</fullName>
    </recommendedName>
</protein>
<feature type="domain" description="Carbohydrate kinase PfkB" evidence="8">
    <location>
        <begin position="713"/>
        <end position="789"/>
    </location>
</feature>
<dbReference type="InterPro" id="IPR002173">
    <property type="entry name" value="Carboh/pur_kinase_PfkB_CS"/>
</dbReference>
<keyword evidence="6" id="KW-0456">Lyase</keyword>
<keyword evidence="5" id="KW-0464">Manganese</keyword>
<dbReference type="AlphaFoldDB" id="A0A0C9ZQM7"/>
<dbReference type="PROSITE" id="PS00584">
    <property type="entry name" value="PFKB_KINASES_2"/>
    <property type="match status" value="1"/>
</dbReference>
<feature type="domain" description="Carbohydrate kinase PfkB" evidence="8">
    <location>
        <begin position="393"/>
        <end position="570"/>
    </location>
</feature>
<dbReference type="InterPro" id="IPR029056">
    <property type="entry name" value="Ribokinase-like"/>
</dbReference>
<keyword evidence="7" id="KW-0326">Glycosidase</keyword>
<dbReference type="STRING" id="765257.A0A0C9ZQM7"/>
<dbReference type="GO" id="GO:0016798">
    <property type="term" value="F:hydrolase activity, acting on glycosyl bonds"/>
    <property type="evidence" value="ECO:0007669"/>
    <property type="project" value="UniProtKB-KW"/>
</dbReference>
<gene>
    <name evidence="9" type="ORF">PISMIDRAFT_673405</name>
</gene>
<sequence>MSIGSRTVSTTLRATVSLAHEVHSYRNFLTSRFHSLRETGAPIDIHPEVDEALAHNKPVVALESTIITHGMPYPTSMDMARSVESIVRSTGCIPATIGIIDGRVKIGLEPRHLERLASRSANPLKISRRDIGAAIVARNDGGTTCSSTLIFAALAGIKVFATGGLGGVHRGGENTMDVSADLHELTRCPVGLVSAGVKSILDIGRTLEYLETLGVPVVSYGEVRDFPAFYSRKSGHQAPWNVTNPVDAARILYTHRQLGMTNGALFAVPIPEKYEAASAVIQEAVELAVRESEESGVSKLGKDVTPWLLKRVGELTQGRSLESNIALVRNTALIGGQIAREYANLAEEDGRIEPRYPSFQPSPLSAQSCTQNARIPTGQMHVRPSAALNNGKASIVVVGCAAVDITSKVEQTPSPSQKTTHPGKLSLTLGGVARNIAEAAHRILTGLKGKNSATLLMAPVGEDIFGRLITDSTQSMGMRADGLSLVPGQQSAVCNVVLDAQGGLETGIADMGLPHLWEGSEVFPVLRGHPPRFLVLDGNISSETMTAIVTEAAASNVEVFFEPTSVAKSTRIFPAVVASLGQTPRSIISYASPNLLELGYMYDEARTAFDLMSHDHWWQVIDGFSLGSNFRLELGQLAKARVSDKAPELGDLSFLVNKGVVQMAINLLPFFQHLVIKCGGLGVVVVMRLGDANVGKWAKERSNPHDRYIVAHSQASAETIVVQHFPPVHVQPSTVVNTTGAGDTLVGALLAMLVQNPDTFLDVVALRNAVDTAQRAAVLTLQSSSAVSPLLSSLPLQPLQ</sequence>
<dbReference type="SUPFAM" id="SSF53613">
    <property type="entry name" value="Ribokinase-like"/>
    <property type="match status" value="1"/>
</dbReference>
<dbReference type="GO" id="GO:0004730">
    <property type="term" value="F:pseudouridylate synthase activity"/>
    <property type="evidence" value="ECO:0007669"/>
    <property type="project" value="InterPro"/>
</dbReference>
<keyword evidence="10" id="KW-1185">Reference proteome</keyword>
<keyword evidence="1" id="KW-0808">Transferase</keyword>
<dbReference type="PANTHER" id="PTHR42909">
    <property type="entry name" value="ZGC:136858"/>
    <property type="match status" value="1"/>
</dbReference>
<dbReference type="InterPro" id="IPR022830">
    <property type="entry name" value="Indigdn_synthA-like"/>
</dbReference>
<dbReference type="EMBL" id="KN833692">
    <property type="protein sequence ID" value="KIK28419.1"/>
    <property type="molecule type" value="Genomic_DNA"/>
</dbReference>
<evidence type="ECO:0000256" key="2">
    <source>
        <dbReference type="ARBA" id="ARBA00022723"/>
    </source>
</evidence>
<accession>A0A0C9ZQM7</accession>
<dbReference type="PANTHER" id="PTHR42909:SF1">
    <property type="entry name" value="CARBOHYDRATE KINASE PFKB DOMAIN-CONTAINING PROTEIN"/>
    <property type="match status" value="1"/>
</dbReference>
<dbReference type="GO" id="GO:0016301">
    <property type="term" value="F:kinase activity"/>
    <property type="evidence" value="ECO:0007669"/>
    <property type="project" value="UniProtKB-KW"/>
</dbReference>
<evidence type="ECO:0000256" key="7">
    <source>
        <dbReference type="ARBA" id="ARBA00023295"/>
    </source>
</evidence>
<reference evidence="10" key="2">
    <citation type="submission" date="2015-01" db="EMBL/GenBank/DDBJ databases">
        <title>Evolutionary Origins and Diversification of the Mycorrhizal Mutualists.</title>
        <authorList>
            <consortium name="DOE Joint Genome Institute"/>
            <consortium name="Mycorrhizal Genomics Consortium"/>
            <person name="Kohler A."/>
            <person name="Kuo A."/>
            <person name="Nagy L.G."/>
            <person name="Floudas D."/>
            <person name="Copeland A."/>
            <person name="Barry K.W."/>
            <person name="Cichocki N."/>
            <person name="Veneault-Fourrey C."/>
            <person name="LaButti K."/>
            <person name="Lindquist E.A."/>
            <person name="Lipzen A."/>
            <person name="Lundell T."/>
            <person name="Morin E."/>
            <person name="Murat C."/>
            <person name="Riley R."/>
            <person name="Ohm R."/>
            <person name="Sun H."/>
            <person name="Tunlid A."/>
            <person name="Henrissat B."/>
            <person name="Grigoriev I.V."/>
            <person name="Hibbett D.S."/>
            <person name="Martin F."/>
        </authorList>
    </citation>
    <scope>NUCLEOTIDE SEQUENCE [LARGE SCALE GENOMIC DNA]</scope>
    <source>
        <strain evidence="10">441</strain>
    </source>
</reference>
<dbReference type="GO" id="GO:0046872">
    <property type="term" value="F:metal ion binding"/>
    <property type="evidence" value="ECO:0007669"/>
    <property type="project" value="UniProtKB-KW"/>
</dbReference>
<dbReference type="HAMAP" id="MF_01876">
    <property type="entry name" value="PsiMP_glycosidase"/>
    <property type="match status" value="1"/>
</dbReference>
<dbReference type="InterPro" id="IPR007342">
    <property type="entry name" value="PsuG"/>
</dbReference>
<keyword evidence="3" id="KW-0418">Kinase</keyword>
<dbReference type="Pfam" id="PF04227">
    <property type="entry name" value="Indigoidine_A"/>
    <property type="match status" value="1"/>
</dbReference>
<name>A0A0C9ZQM7_9AGAM</name>